<organism evidence="3">
    <name type="scientific">Acromyrmex echinatior</name>
    <name type="common">Panamanian leafcutter ant</name>
    <name type="synonym">Acromyrmex octospinosus echinatior</name>
    <dbReference type="NCBI Taxonomy" id="103372"/>
    <lineage>
        <taxon>Eukaryota</taxon>
        <taxon>Metazoa</taxon>
        <taxon>Ecdysozoa</taxon>
        <taxon>Arthropoda</taxon>
        <taxon>Hexapoda</taxon>
        <taxon>Insecta</taxon>
        <taxon>Pterygota</taxon>
        <taxon>Neoptera</taxon>
        <taxon>Endopterygota</taxon>
        <taxon>Hymenoptera</taxon>
        <taxon>Apocrita</taxon>
        <taxon>Aculeata</taxon>
        <taxon>Formicoidea</taxon>
        <taxon>Formicidae</taxon>
        <taxon>Myrmicinae</taxon>
        <taxon>Acromyrmex</taxon>
    </lineage>
</organism>
<keyword evidence="1" id="KW-0677">Repeat</keyword>
<reference evidence="2" key="1">
    <citation type="submission" date="2011-02" db="EMBL/GenBank/DDBJ databases">
        <title>The genome of the leaf-cutting ant Acromyrmex echinatior suggests key adaptations to social evolution and fungus farming.</title>
        <authorList>
            <person name="Nygaard S."/>
            <person name="Zhang G."/>
        </authorList>
    </citation>
    <scope>NUCLEOTIDE SEQUENCE</scope>
</reference>
<evidence type="ECO:0000313" key="3">
    <source>
        <dbReference type="Proteomes" id="UP000007755"/>
    </source>
</evidence>
<keyword evidence="3" id="KW-1185">Reference proteome</keyword>
<dbReference type="Pfam" id="PF14912">
    <property type="entry name" value="THEG"/>
    <property type="match status" value="2"/>
</dbReference>
<dbReference type="PANTHER" id="PTHR15901">
    <property type="entry name" value="TESTICULAR HAPLOID EXPRESSED GENE PROTEIN"/>
    <property type="match status" value="1"/>
</dbReference>
<dbReference type="InterPro" id="IPR006623">
    <property type="entry name" value="THEG"/>
</dbReference>
<dbReference type="EMBL" id="GL888161">
    <property type="protein sequence ID" value="EGI66368.1"/>
    <property type="molecule type" value="Genomic_DNA"/>
</dbReference>
<accession>F4WHL4</accession>
<dbReference type="SMART" id="SM00705">
    <property type="entry name" value="THEG"/>
    <property type="match status" value="4"/>
</dbReference>
<dbReference type="InParanoid" id="F4WHL4"/>
<evidence type="ECO:0008006" key="4">
    <source>
        <dbReference type="Google" id="ProtNLM"/>
    </source>
</evidence>
<dbReference type="PANTHER" id="PTHR15901:SF16">
    <property type="entry name" value="TESTICULAR HAPLOID EXPRESSED GENE PROTEIN"/>
    <property type="match status" value="1"/>
</dbReference>
<proteinExistence type="predicted"/>
<sequence length="187" mass="22023">MPRFRIPRRKRMAKLRKALTKPEDWQRHMRVLEKLAAPKVVVRPKKRKPRRKWRPVNLERVYFLALPLIREESKLRDPFKVAKRALTYHMSKRMERLTMRYLRPVISLRILGAVSPAAKKAIASTRVIALAKPAQRPTGRETDLREDAFTVSPMALKARCSKRLKSLAKPKTYPKPVFKRLRTALKR</sequence>
<dbReference type="Proteomes" id="UP000007755">
    <property type="component" value="Unassembled WGS sequence"/>
</dbReference>
<dbReference type="OrthoDB" id="25466at2759"/>
<name>F4WHL4_ACREC</name>
<dbReference type="AlphaFoldDB" id="F4WHL4"/>
<gene>
    <name evidence="2" type="ORF">G5I_05177</name>
</gene>
<dbReference type="eggNOG" id="ENOG502SEHE">
    <property type="taxonomic scope" value="Eukaryota"/>
</dbReference>
<evidence type="ECO:0000256" key="1">
    <source>
        <dbReference type="ARBA" id="ARBA00022737"/>
    </source>
</evidence>
<evidence type="ECO:0000313" key="2">
    <source>
        <dbReference type="EMBL" id="EGI66368.1"/>
    </source>
</evidence>
<dbReference type="InterPro" id="IPR042401">
    <property type="entry name" value="SPMAP2-like"/>
</dbReference>
<protein>
    <recommendedName>
        <fullName evidence="4">Testicular haploid expressed gene protein</fullName>
    </recommendedName>
</protein>